<evidence type="ECO:0000313" key="4">
    <source>
        <dbReference type="Proteomes" id="UP000546031"/>
    </source>
</evidence>
<evidence type="ECO:0000313" key="3">
    <source>
        <dbReference type="EMBL" id="NVE93919.1"/>
    </source>
</evidence>
<accession>A0A850H815</accession>
<evidence type="ECO:0000259" key="2">
    <source>
        <dbReference type="PROSITE" id="PS50075"/>
    </source>
</evidence>
<name>A0A850H815_9SPHN</name>
<keyword evidence="4" id="KW-1185">Reference proteome</keyword>
<gene>
    <name evidence="3" type="ORF">HUO12_03305</name>
</gene>
<dbReference type="EMBL" id="JABWTA010000001">
    <property type="protein sequence ID" value="NVE93919.1"/>
    <property type="molecule type" value="Genomic_DNA"/>
</dbReference>
<dbReference type="InterPro" id="IPR036736">
    <property type="entry name" value="ACP-like_sf"/>
</dbReference>
<feature type="compositionally biased region" description="Polar residues" evidence="1">
    <location>
        <begin position="1"/>
        <end position="10"/>
    </location>
</feature>
<comment type="caution">
    <text evidence="3">The sequence shown here is derived from an EMBL/GenBank/DDBJ whole genome shotgun (WGS) entry which is preliminary data.</text>
</comment>
<dbReference type="Proteomes" id="UP000546031">
    <property type="component" value="Unassembled WGS sequence"/>
</dbReference>
<reference evidence="3 4" key="1">
    <citation type="submission" date="2020-06" db="EMBL/GenBank/DDBJ databases">
        <title>Altererythrobacter lutimaris sp. nov., a marine bacterium isolated from a tidal flat.</title>
        <authorList>
            <person name="Kim D."/>
            <person name="Yoo Y."/>
            <person name="Kim J.-J."/>
        </authorList>
    </citation>
    <scope>NUCLEOTIDE SEQUENCE [LARGE SCALE GENOMIC DNA]</scope>
    <source>
        <strain evidence="3 4">JGD-16</strain>
    </source>
</reference>
<organism evidence="3 4">
    <name type="scientific">Altererythrobacter lutimaris</name>
    <dbReference type="NCBI Taxonomy" id="2743979"/>
    <lineage>
        <taxon>Bacteria</taxon>
        <taxon>Pseudomonadati</taxon>
        <taxon>Pseudomonadota</taxon>
        <taxon>Alphaproteobacteria</taxon>
        <taxon>Sphingomonadales</taxon>
        <taxon>Erythrobacteraceae</taxon>
        <taxon>Altererythrobacter</taxon>
    </lineage>
</organism>
<dbReference type="Pfam" id="PF00550">
    <property type="entry name" value="PP-binding"/>
    <property type="match status" value="1"/>
</dbReference>
<dbReference type="InterPro" id="IPR009081">
    <property type="entry name" value="PP-bd_ACP"/>
</dbReference>
<feature type="domain" description="Carrier" evidence="2">
    <location>
        <begin position="27"/>
        <end position="108"/>
    </location>
</feature>
<dbReference type="PROSITE" id="PS50075">
    <property type="entry name" value="CARRIER"/>
    <property type="match status" value="1"/>
</dbReference>
<dbReference type="SUPFAM" id="SSF47336">
    <property type="entry name" value="ACP-like"/>
    <property type="match status" value="1"/>
</dbReference>
<dbReference type="AlphaFoldDB" id="A0A850H815"/>
<dbReference type="Gene3D" id="1.10.1200.10">
    <property type="entry name" value="ACP-like"/>
    <property type="match status" value="1"/>
</dbReference>
<evidence type="ECO:0000256" key="1">
    <source>
        <dbReference type="SAM" id="MobiDB-lite"/>
    </source>
</evidence>
<dbReference type="RefSeq" id="WP_176272247.1">
    <property type="nucleotide sequence ID" value="NZ_JABWTA010000001.1"/>
</dbReference>
<proteinExistence type="predicted"/>
<sequence length="111" mass="11988">MSADSETSQEPVAEGAKAAAKPLPSRAVIDETLRSILVDVLGLDADDVETFDRDTGLFGELPELDSMAVAGLLTEIEDRLEIVIEDDEVDGEMLETFGGLMDFIETKTLLD</sequence>
<protein>
    <submittedName>
        <fullName evidence="3">Acyl carrier protein</fullName>
    </submittedName>
</protein>
<feature type="region of interest" description="Disordered" evidence="1">
    <location>
        <begin position="1"/>
        <end position="22"/>
    </location>
</feature>